<name>A0A8H7PSB4_MORIS</name>
<dbReference type="PANTHER" id="PTHR43846:SF1">
    <property type="entry name" value="TRNA URIDINE(34) HYDROXYLASE"/>
    <property type="match status" value="1"/>
</dbReference>
<keyword evidence="3" id="KW-1185">Reference proteome</keyword>
<dbReference type="OrthoDB" id="25002at2759"/>
<sequence length="444" mass="50042">MAARAGTRALLNATIRSGLGRRYVCAQQLPRKTLVIPSSYTDIQAFNNFPSSFRLFARCVSTGKPQQYRTLSFYKFQPIDASRLTELRLDMLKDLQAMGIVGRIYIASEGINAQMSCPQQHLGQLKRYIENKLNPIFGELMDLNLGTEHSRSFRTLHVRIRKQLVSDGMKNGAYDLSLQPSHLHPKDWHEKLAKAKESGKNPVIIDMRNHYESQIGYFEGAIKPDVETFKGSMKAMNDITRGLPKNQEIYMYCTGEYKYGSGLNRHDKSLISAGGFETVHMVAGGITAYGRWMQEQKEKPKSLFRGKNFTFDARLGERISEDVLSQCQICGAECDTFTNCVNASCNLLLVACPNCRTRFKHTCGQPKCYKVVVDYYGKGVGRSFKKQGDYSERTVVGTGSSCEHPHDRRIRASQVLGEPGEILKKWETLGIELPPVDKQIHEAA</sequence>
<dbReference type="SMART" id="SM00450">
    <property type="entry name" value="RHOD"/>
    <property type="match status" value="1"/>
</dbReference>
<dbReference type="Gene3D" id="3.30.70.100">
    <property type="match status" value="1"/>
</dbReference>
<comment type="caution">
    <text evidence="2">The sequence shown here is derived from an EMBL/GenBank/DDBJ whole genome shotgun (WGS) entry which is preliminary data.</text>
</comment>
<proteinExistence type="predicted"/>
<dbReference type="SUPFAM" id="SSF52821">
    <property type="entry name" value="Rhodanese/Cell cycle control phosphatase"/>
    <property type="match status" value="1"/>
</dbReference>
<dbReference type="InterPro" id="IPR040503">
    <property type="entry name" value="TRHO_N"/>
</dbReference>
<dbReference type="Pfam" id="PF17773">
    <property type="entry name" value="UPF0176_N"/>
    <property type="match status" value="1"/>
</dbReference>
<dbReference type="PROSITE" id="PS50206">
    <property type="entry name" value="RHODANESE_3"/>
    <property type="match status" value="1"/>
</dbReference>
<accession>A0A8H7PSB4</accession>
<dbReference type="Pfam" id="PF00581">
    <property type="entry name" value="Rhodanese"/>
    <property type="match status" value="1"/>
</dbReference>
<dbReference type="EMBL" id="JAEPQZ010000007">
    <property type="protein sequence ID" value="KAG2179186.1"/>
    <property type="molecule type" value="Genomic_DNA"/>
</dbReference>
<dbReference type="Proteomes" id="UP000654370">
    <property type="component" value="Unassembled WGS sequence"/>
</dbReference>
<evidence type="ECO:0000313" key="3">
    <source>
        <dbReference type="Proteomes" id="UP000654370"/>
    </source>
</evidence>
<reference evidence="2" key="1">
    <citation type="submission" date="2020-12" db="EMBL/GenBank/DDBJ databases">
        <title>Metabolic potential, ecology and presence of endohyphal bacteria is reflected in genomic diversity of Mucoromycotina.</title>
        <authorList>
            <person name="Muszewska A."/>
            <person name="Okrasinska A."/>
            <person name="Steczkiewicz K."/>
            <person name="Drgas O."/>
            <person name="Orlowska M."/>
            <person name="Perlinska-Lenart U."/>
            <person name="Aleksandrzak-Piekarczyk T."/>
            <person name="Szatraj K."/>
            <person name="Zielenkiewicz U."/>
            <person name="Pilsyk S."/>
            <person name="Malc E."/>
            <person name="Mieczkowski P."/>
            <person name="Kruszewska J.S."/>
            <person name="Biernat P."/>
            <person name="Pawlowska J."/>
        </authorList>
    </citation>
    <scope>NUCLEOTIDE SEQUENCE</scope>
    <source>
        <strain evidence="2">WA0000067209</strain>
    </source>
</reference>
<evidence type="ECO:0000313" key="2">
    <source>
        <dbReference type="EMBL" id="KAG2179186.1"/>
    </source>
</evidence>
<dbReference type="InterPro" id="IPR001763">
    <property type="entry name" value="Rhodanese-like_dom"/>
</dbReference>
<dbReference type="PANTHER" id="PTHR43846">
    <property type="entry name" value="UPF0176 PROTEIN YCEA"/>
    <property type="match status" value="1"/>
</dbReference>
<feature type="domain" description="Rhodanese" evidence="1">
    <location>
        <begin position="198"/>
        <end position="295"/>
    </location>
</feature>
<dbReference type="AlphaFoldDB" id="A0A8H7PSB4"/>
<dbReference type="InterPro" id="IPR036873">
    <property type="entry name" value="Rhodanese-like_dom_sf"/>
</dbReference>
<protein>
    <recommendedName>
        <fullName evidence="1">Rhodanese domain-containing protein</fullName>
    </recommendedName>
</protein>
<dbReference type="Pfam" id="PF12368">
    <property type="entry name" value="Rhodanese_C"/>
    <property type="match status" value="1"/>
</dbReference>
<evidence type="ECO:0000259" key="1">
    <source>
        <dbReference type="PROSITE" id="PS50206"/>
    </source>
</evidence>
<organism evidence="2 3">
    <name type="scientific">Mortierella isabellina</name>
    <name type="common">Filamentous fungus</name>
    <name type="synonym">Umbelopsis isabellina</name>
    <dbReference type="NCBI Taxonomy" id="91625"/>
    <lineage>
        <taxon>Eukaryota</taxon>
        <taxon>Fungi</taxon>
        <taxon>Fungi incertae sedis</taxon>
        <taxon>Mucoromycota</taxon>
        <taxon>Mucoromycotina</taxon>
        <taxon>Umbelopsidomycetes</taxon>
        <taxon>Umbelopsidales</taxon>
        <taxon>Umbelopsidaceae</taxon>
        <taxon>Umbelopsis</taxon>
    </lineage>
</organism>
<dbReference type="InterPro" id="IPR022111">
    <property type="entry name" value="Rhodanese_C"/>
</dbReference>
<dbReference type="Gene3D" id="3.40.250.10">
    <property type="entry name" value="Rhodanese-like domain"/>
    <property type="match status" value="1"/>
</dbReference>
<gene>
    <name evidence="2" type="ORF">INT43_002036</name>
</gene>